<evidence type="ECO:0000256" key="1">
    <source>
        <dbReference type="SAM" id="MobiDB-lite"/>
    </source>
</evidence>
<dbReference type="EMBL" id="BKCJ010316003">
    <property type="protein sequence ID" value="GEZ73121.1"/>
    <property type="molecule type" value="Genomic_DNA"/>
</dbReference>
<sequence length="292" mass="33008">ISYDKAYNDMQQKIEQLQAQLGDQKGKSKDTPCVSNTLDPLSHKLENKNVKLEFLVLNYAKENALFKTTYKNLVDSIFVKHAQTKTIIDSLQDKLHDTIYENAKLRAQLFDRTSEQMDTTKCTSVNTEFRKKSILGKPPSSSGSKPYSITPIPKSKVFPKVGESNALSKPVISNSAPSSRESTIVNNERVIASGIFRINLFKAYRVDNFVPNKHVKVSVRTKPITVSQPHVITKKDVNSITNGFFLKNVENTTRTRRPQPRNNLKNDKVPSKSKSSCLSNKLEKIEKNHRSL</sequence>
<proteinExistence type="predicted"/>
<comment type="caution">
    <text evidence="2">The sequence shown here is derived from an EMBL/GenBank/DDBJ whole genome shotgun (WGS) entry which is preliminary data.</text>
</comment>
<organism evidence="2">
    <name type="scientific">Tanacetum cinerariifolium</name>
    <name type="common">Dalmatian daisy</name>
    <name type="synonym">Chrysanthemum cinerariifolium</name>
    <dbReference type="NCBI Taxonomy" id="118510"/>
    <lineage>
        <taxon>Eukaryota</taxon>
        <taxon>Viridiplantae</taxon>
        <taxon>Streptophyta</taxon>
        <taxon>Embryophyta</taxon>
        <taxon>Tracheophyta</taxon>
        <taxon>Spermatophyta</taxon>
        <taxon>Magnoliopsida</taxon>
        <taxon>eudicotyledons</taxon>
        <taxon>Gunneridae</taxon>
        <taxon>Pentapetalae</taxon>
        <taxon>asterids</taxon>
        <taxon>campanulids</taxon>
        <taxon>Asterales</taxon>
        <taxon>Asteraceae</taxon>
        <taxon>Asteroideae</taxon>
        <taxon>Anthemideae</taxon>
        <taxon>Anthemidinae</taxon>
        <taxon>Tanacetum</taxon>
    </lineage>
</organism>
<feature type="compositionally biased region" description="Basic and acidic residues" evidence="1">
    <location>
        <begin position="281"/>
        <end position="292"/>
    </location>
</feature>
<dbReference type="AlphaFoldDB" id="A0A699IL90"/>
<reference evidence="2" key="1">
    <citation type="journal article" date="2019" name="Sci. Rep.">
        <title>Draft genome of Tanacetum cinerariifolium, the natural source of mosquito coil.</title>
        <authorList>
            <person name="Yamashiro T."/>
            <person name="Shiraishi A."/>
            <person name="Satake H."/>
            <person name="Nakayama K."/>
        </authorList>
    </citation>
    <scope>NUCLEOTIDE SEQUENCE</scope>
</reference>
<protein>
    <recommendedName>
        <fullName evidence="3">Integrase, catalytic region, zinc finger, CCHC-type, peptidase aspartic, catalytic</fullName>
    </recommendedName>
</protein>
<evidence type="ECO:0008006" key="3">
    <source>
        <dbReference type="Google" id="ProtNLM"/>
    </source>
</evidence>
<evidence type="ECO:0000313" key="2">
    <source>
        <dbReference type="EMBL" id="GEZ73121.1"/>
    </source>
</evidence>
<accession>A0A699IL90</accession>
<feature type="non-terminal residue" evidence="2">
    <location>
        <position position="1"/>
    </location>
</feature>
<feature type="region of interest" description="Disordered" evidence="1">
    <location>
        <begin position="249"/>
        <end position="292"/>
    </location>
</feature>
<gene>
    <name evidence="2" type="ORF">Tci_545094</name>
</gene>
<name>A0A699IL90_TANCI</name>